<organism evidence="1 2">
    <name type="scientific">Entomortierella chlamydospora</name>
    <dbReference type="NCBI Taxonomy" id="101097"/>
    <lineage>
        <taxon>Eukaryota</taxon>
        <taxon>Fungi</taxon>
        <taxon>Fungi incertae sedis</taxon>
        <taxon>Mucoromycota</taxon>
        <taxon>Mortierellomycotina</taxon>
        <taxon>Mortierellomycetes</taxon>
        <taxon>Mortierellales</taxon>
        <taxon>Mortierellaceae</taxon>
        <taxon>Entomortierella</taxon>
    </lineage>
</organism>
<gene>
    <name evidence="1" type="ORF">BGZ80_008837</name>
</gene>
<evidence type="ECO:0000313" key="2">
    <source>
        <dbReference type="Proteomes" id="UP000703661"/>
    </source>
</evidence>
<sequence>PKRDREEDAVEESPAKRRRSLEGWKSYTAADGKSVILPPYMLDILNSDKYKPDPRTTFESLLHVQAGDQITARNLGQTPKFFGQGYQGDSFFVTEKMVELWNELEKDSKWSIKKCLSGPMGVGKSYIAWFLAAKAYAHGWPVLYIADAK</sequence>
<accession>A0A9P6MCH8</accession>
<reference evidence="1" key="1">
    <citation type="journal article" date="2020" name="Fungal Divers.">
        <title>Resolving the Mortierellaceae phylogeny through synthesis of multi-gene phylogenetics and phylogenomics.</title>
        <authorList>
            <person name="Vandepol N."/>
            <person name="Liber J."/>
            <person name="Desiro A."/>
            <person name="Na H."/>
            <person name="Kennedy M."/>
            <person name="Barry K."/>
            <person name="Grigoriev I.V."/>
            <person name="Miller A.N."/>
            <person name="O'Donnell K."/>
            <person name="Stajich J.E."/>
            <person name="Bonito G."/>
        </authorList>
    </citation>
    <scope>NUCLEOTIDE SEQUENCE</scope>
    <source>
        <strain evidence="1">NRRL 2769</strain>
    </source>
</reference>
<feature type="non-terminal residue" evidence="1">
    <location>
        <position position="1"/>
    </location>
</feature>
<feature type="non-terminal residue" evidence="1">
    <location>
        <position position="149"/>
    </location>
</feature>
<name>A0A9P6MCH8_9FUNG</name>
<dbReference type="Proteomes" id="UP000703661">
    <property type="component" value="Unassembled WGS sequence"/>
</dbReference>
<comment type="caution">
    <text evidence="1">The sequence shown here is derived from an EMBL/GenBank/DDBJ whole genome shotgun (WGS) entry which is preliminary data.</text>
</comment>
<evidence type="ECO:0000313" key="1">
    <source>
        <dbReference type="EMBL" id="KAF9991885.1"/>
    </source>
</evidence>
<keyword evidence="2" id="KW-1185">Reference proteome</keyword>
<protein>
    <submittedName>
        <fullName evidence="1">Uncharacterized protein</fullName>
    </submittedName>
</protein>
<dbReference type="EMBL" id="JAAAID010004932">
    <property type="protein sequence ID" value="KAF9991885.1"/>
    <property type="molecule type" value="Genomic_DNA"/>
</dbReference>
<dbReference type="SUPFAM" id="SSF52540">
    <property type="entry name" value="P-loop containing nucleoside triphosphate hydrolases"/>
    <property type="match status" value="1"/>
</dbReference>
<dbReference type="AlphaFoldDB" id="A0A9P6MCH8"/>
<dbReference type="InterPro" id="IPR027417">
    <property type="entry name" value="P-loop_NTPase"/>
</dbReference>
<proteinExistence type="predicted"/>